<sequence>MLMSRRGPHVNKGIVKRKLGMQLIGVFLIVSLIPCLLIGYVSIRAVTSSMEVTLGKYSQKIMDQLAHSMNETIVTTEGIEKSLIDDMSFGKLIMKYDQLTARERLTYEADADKKIGSLVNNQVFIEEVYVFYKDQEKYRSKLIDKGIESETFLSSSLYTKMKNQPYESYGWYQSEASKEQLYVAKKMTKEADSPILIALLNKKGFQDTIALASIEEGIAIEILDASYQVLVGNDEGEGTDTSSKAEAALDEIENTGMQTGTFVSQKALISFAKLTNGWQVILSAPMTLLMKDLQKAWGIMGIILTLCILVGFSISIFMSRRITEPIVAMANLMKKVEDGNLNIEEDIQTDIKVSSLEVGILVKGFSHMLNTLKVLISNAKEVTEGVKYNTVQLEEVANHTASSAKDVELAIESLAIGAEEQRNEIESALGNIQRLADHINEVTDGIEEIEEASKRSMTRSTQSKKEVELLWSQTQETLVMNQNMQDQVNRLGDKANNIGKIIEQINGINDQTNLLALNASIEAARAGQFGLGFAVVAQEVRNLSEQIQSATLSISKAVQEIQEEKQATLKELTKAMGVFDKQVPVVEATKASFEAINEQMLQVDERIHNVTELLLGVQNQKTEVIEEMKRVSEVVEQAVSISEEVSSTSEEQSSYAKEIKDMVVALVSSVENLEATYMKFA</sequence>
<gene>
    <name evidence="1" type="ORF">CS063_15225</name>
</gene>
<name>A0AC61D7H6_9FIRM</name>
<organism evidence="1 2">
    <name type="scientific">Sporanaerobium hydrogeniformans</name>
    <dbReference type="NCBI Taxonomy" id="3072179"/>
    <lineage>
        <taxon>Bacteria</taxon>
        <taxon>Bacillati</taxon>
        <taxon>Bacillota</taxon>
        <taxon>Clostridia</taxon>
        <taxon>Lachnospirales</taxon>
        <taxon>Lachnospiraceae</taxon>
        <taxon>Sporanaerobium</taxon>
    </lineage>
</organism>
<comment type="caution">
    <text evidence="1">The sequence shown here is derived from an EMBL/GenBank/DDBJ whole genome shotgun (WGS) entry which is preliminary data.</text>
</comment>
<dbReference type="Proteomes" id="UP000224460">
    <property type="component" value="Unassembled WGS sequence"/>
</dbReference>
<keyword evidence="2" id="KW-1185">Reference proteome</keyword>
<accession>A0AC61D7H6</accession>
<proteinExistence type="predicted"/>
<reference evidence="1" key="1">
    <citation type="submission" date="2017-10" db="EMBL/GenBank/DDBJ databases">
        <title>Genome sequence of cellulolytic Lachnospiraceae bacterium XHS1971 isolated from hotspring sediment.</title>
        <authorList>
            <person name="Vasudevan G."/>
            <person name="Joshi A.J."/>
            <person name="Hivarkar S."/>
            <person name="Lanjekar V.B."/>
            <person name="Dhakephalkar P.K."/>
            <person name="Dagar S."/>
        </authorList>
    </citation>
    <scope>NUCLEOTIDE SEQUENCE</scope>
    <source>
        <strain evidence="1">XHS1971</strain>
    </source>
</reference>
<dbReference type="EMBL" id="PEDL01000025">
    <property type="protein sequence ID" value="PHV69526.1"/>
    <property type="molecule type" value="Genomic_DNA"/>
</dbReference>
<evidence type="ECO:0000313" key="2">
    <source>
        <dbReference type="Proteomes" id="UP000224460"/>
    </source>
</evidence>
<evidence type="ECO:0000313" key="1">
    <source>
        <dbReference type="EMBL" id="PHV69526.1"/>
    </source>
</evidence>
<protein>
    <submittedName>
        <fullName evidence="1">Uncharacterized protein</fullName>
    </submittedName>
</protein>